<keyword evidence="1" id="KW-0812">Transmembrane</keyword>
<proteinExistence type="predicted"/>
<evidence type="ECO:0000313" key="2">
    <source>
        <dbReference type="EMBL" id="KKW26270.1"/>
    </source>
</evidence>
<gene>
    <name evidence="2" type="ORF">VF00_C0013G0007</name>
</gene>
<name>A0A0G1X626_UNCK3</name>
<dbReference type="AlphaFoldDB" id="A0A0G1X626"/>
<accession>A0A0G1X626</accession>
<comment type="caution">
    <text evidence="2">The sequence shown here is derived from an EMBL/GenBank/DDBJ whole genome shotgun (WGS) entry which is preliminary data.</text>
</comment>
<protein>
    <submittedName>
        <fullName evidence="2">Uncharacterized protein</fullName>
    </submittedName>
</protein>
<organism evidence="2 3">
    <name type="scientific">candidate division Kazan bacterium GW2011_GWB1_52_7</name>
    <dbReference type="NCBI Taxonomy" id="1620414"/>
    <lineage>
        <taxon>Bacteria</taxon>
        <taxon>Bacteria division Kazan-3B-28</taxon>
    </lineage>
</organism>
<reference evidence="2 3" key="1">
    <citation type="journal article" date="2015" name="Nature">
        <title>rRNA introns, odd ribosomes, and small enigmatic genomes across a large radiation of phyla.</title>
        <authorList>
            <person name="Brown C.T."/>
            <person name="Hug L.A."/>
            <person name="Thomas B.C."/>
            <person name="Sharon I."/>
            <person name="Castelle C.J."/>
            <person name="Singh A."/>
            <person name="Wilkins M.J."/>
            <person name="Williams K.H."/>
            <person name="Banfield J.F."/>
        </authorList>
    </citation>
    <scope>NUCLEOTIDE SEQUENCE [LARGE SCALE GENOMIC DNA]</scope>
</reference>
<keyword evidence="1" id="KW-1133">Transmembrane helix</keyword>
<evidence type="ECO:0000256" key="1">
    <source>
        <dbReference type="SAM" id="Phobius"/>
    </source>
</evidence>
<dbReference type="Proteomes" id="UP000034913">
    <property type="component" value="Unassembled WGS sequence"/>
</dbReference>
<sequence length="237" mass="25596">MEKSPIAKVKEALPAKDQPAEKKKVSCFTLFWGFLLGLFLLFLLGLVGLALAVSATGLLEVPVLSKLIKPPALEEDFSYKKISQAKLDQKISALEGQELVTVTLTDDELNTILNQAPVPSAPAEGEGALKSILVKFTPGVVKIYGVLNQNEAPFYLELHLEKTKDNFEFSFERVRVGALSLPGGLVTIFVGNFLGLEIAPFQGAAPESFPAQEIVVGEGKITIKKLDLSGLFGPKEE</sequence>
<dbReference type="EMBL" id="LCRB01000013">
    <property type="protein sequence ID" value="KKW26270.1"/>
    <property type="molecule type" value="Genomic_DNA"/>
</dbReference>
<feature type="transmembrane region" description="Helical" evidence="1">
    <location>
        <begin position="31"/>
        <end position="59"/>
    </location>
</feature>
<evidence type="ECO:0000313" key="3">
    <source>
        <dbReference type="Proteomes" id="UP000034913"/>
    </source>
</evidence>
<keyword evidence="1" id="KW-0472">Membrane</keyword>